<dbReference type="AlphaFoldDB" id="A0A1U7JGU0"/>
<dbReference type="Proteomes" id="UP000185783">
    <property type="component" value="Unassembled WGS sequence"/>
</dbReference>
<dbReference type="EMBL" id="LVVZ01000015">
    <property type="protein sequence ID" value="OKL43915.1"/>
    <property type="molecule type" value="Genomic_DNA"/>
</dbReference>
<reference evidence="1 2" key="1">
    <citation type="submission" date="2016-03" db="EMBL/GenBank/DDBJ databases">
        <title>Genome sequence of Nesiotobacter sp. nov., a moderately halophilic alphaproteobacterium isolated from the Yellow Sea, China.</title>
        <authorList>
            <person name="Zhang G."/>
            <person name="Zhang R."/>
        </authorList>
    </citation>
    <scope>NUCLEOTIDE SEQUENCE [LARGE SCALE GENOMIC DNA]</scope>
    <source>
        <strain evidence="1 2">WB1-6</strain>
    </source>
</reference>
<gene>
    <name evidence="1" type="ORF">A3843_09960</name>
</gene>
<name>A0A1U7JGU0_9HYPH</name>
<keyword evidence="2" id="KW-1185">Reference proteome</keyword>
<protein>
    <submittedName>
        <fullName evidence="1">Uncharacterized protein</fullName>
    </submittedName>
</protein>
<accession>A0A1U7JGU0</accession>
<comment type="caution">
    <text evidence="1">The sequence shown here is derived from an EMBL/GenBank/DDBJ whole genome shotgun (WGS) entry which is preliminary data.</text>
</comment>
<proteinExistence type="predicted"/>
<evidence type="ECO:0000313" key="2">
    <source>
        <dbReference type="Proteomes" id="UP000185783"/>
    </source>
</evidence>
<evidence type="ECO:0000313" key="1">
    <source>
        <dbReference type="EMBL" id="OKL43915.1"/>
    </source>
</evidence>
<organism evidence="1 2">
    <name type="scientific">Pseudovibrio exalbescens</name>
    <dbReference type="NCBI Taxonomy" id="197461"/>
    <lineage>
        <taxon>Bacteria</taxon>
        <taxon>Pseudomonadati</taxon>
        <taxon>Pseudomonadota</taxon>
        <taxon>Alphaproteobacteria</taxon>
        <taxon>Hyphomicrobiales</taxon>
        <taxon>Stappiaceae</taxon>
        <taxon>Pseudovibrio</taxon>
    </lineage>
</organism>
<sequence>MTFSLVFSIHRDIINNCISNGKTENKLLILCFYIEYIKDKFYYVKLEFDQFEKTQSIDVKVIKQKGPKWTFPIASAVRNISFKPHQLRAAFVNNLD</sequence>